<dbReference type="EMBL" id="CP150886">
    <property type="protein sequence ID" value="WZB88505.1"/>
    <property type="molecule type" value="Genomic_DNA"/>
</dbReference>
<dbReference type="Proteomes" id="UP001483337">
    <property type="component" value="Chromosome"/>
</dbReference>
<feature type="domain" description="BLUF" evidence="1">
    <location>
        <begin position="3"/>
        <end position="94"/>
    </location>
</feature>
<dbReference type="Pfam" id="PF04940">
    <property type="entry name" value="BLUF"/>
    <property type="match status" value="1"/>
</dbReference>
<keyword evidence="3" id="KW-1185">Reference proteome</keyword>
<organism evidence="2 3">
    <name type="scientific">Okeanomitos corallinicola TIOX110</name>
    <dbReference type="NCBI Taxonomy" id="3133117"/>
    <lineage>
        <taxon>Bacteria</taxon>
        <taxon>Bacillati</taxon>
        <taxon>Cyanobacteriota</taxon>
        <taxon>Cyanophyceae</taxon>
        <taxon>Nostocales</taxon>
        <taxon>Aphanizomenonaceae</taxon>
        <taxon>Okeanomitos</taxon>
    </lineage>
</organism>
<sequence length="142" mass="16557">MNLYRIIYSSYGKPDLGYHDLRDIMQKSEINNQRDGITGMLCYGDFVFLQILEGDRTTISNTFNRISQDPRHHTPELIECRPIKSRIFGVWSMKTVNLSDLKSEQVKNLILKYSTSDTMKPHNMSPKQCLSLMQELAVFYDK</sequence>
<name>A0ABZ2UUF9_9CYAN</name>
<evidence type="ECO:0000313" key="3">
    <source>
        <dbReference type="Proteomes" id="UP001483337"/>
    </source>
</evidence>
<dbReference type="Gene3D" id="3.30.70.100">
    <property type="match status" value="1"/>
</dbReference>
<dbReference type="SUPFAM" id="SSF54975">
    <property type="entry name" value="Acylphosphatase/BLUF domain-like"/>
    <property type="match status" value="1"/>
</dbReference>
<reference evidence="2 3" key="1">
    <citation type="submission" date="2024-04" db="EMBL/GenBank/DDBJ databases">
        <title>Okeanomitos corallinicola gen. &amp; sp. nov. (Nostocales, Cyanobacteria), a new toxic marine heterocyst-forming cyanobacterium from a coral reef.</title>
        <authorList>
            <person name="Li H."/>
            <person name="Li R."/>
            <person name="Kang J."/>
            <person name="Hii K.S."/>
            <person name="Mohamed H.F."/>
            <person name="Xu X."/>
            <person name="Luo Z."/>
        </authorList>
    </citation>
    <scope>NUCLEOTIDE SEQUENCE [LARGE SCALE GENOMIC DNA]</scope>
    <source>
        <strain evidence="2 3">TIOX110</strain>
    </source>
</reference>
<dbReference type="InterPro" id="IPR036046">
    <property type="entry name" value="Acylphosphatase-like_dom_sf"/>
</dbReference>
<dbReference type="Gene3D" id="1.10.287.1540">
    <property type="match status" value="1"/>
</dbReference>
<evidence type="ECO:0000313" key="2">
    <source>
        <dbReference type="EMBL" id="WZB88505.1"/>
    </source>
</evidence>
<dbReference type="InterPro" id="IPR007024">
    <property type="entry name" value="BLUF_domain"/>
</dbReference>
<accession>A0ABZ2UUF9</accession>
<dbReference type="PROSITE" id="PS50925">
    <property type="entry name" value="BLUF"/>
    <property type="match status" value="1"/>
</dbReference>
<gene>
    <name evidence="2" type="ORF">WJM97_02100</name>
</gene>
<dbReference type="RefSeq" id="WP_353931412.1">
    <property type="nucleotide sequence ID" value="NZ_CP150886.1"/>
</dbReference>
<proteinExistence type="predicted"/>
<dbReference type="SMART" id="SM01034">
    <property type="entry name" value="BLUF"/>
    <property type="match status" value="1"/>
</dbReference>
<protein>
    <submittedName>
        <fullName evidence="2">BLUF domain-containing protein</fullName>
    </submittedName>
</protein>
<evidence type="ECO:0000259" key="1">
    <source>
        <dbReference type="PROSITE" id="PS50925"/>
    </source>
</evidence>